<reference evidence="10" key="1">
    <citation type="submission" date="2022-06" db="EMBL/GenBank/DDBJ databases">
        <title>Alkalimarinus sp. nov., isolated from gut of a Alitta virens.</title>
        <authorList>
            <person name="Yang A.I."/>
            <person name="Shin N.-R."/>
        </authorList>
    </citation>
    <scope>NUCLEOTIDE SEQUENCE</scope>
    <source>
        <strain evidence="10">A2M4</strain>
    </source>
</reference>
<keyword evidence="10" id="KW-0966">Cell projection</keyword>
<dbReference type="InterPro" id="IPR010930">
    <property type="entry name" value="Flg_bb/hook_C_dom"/>
</dbReference>
<dbReference type="InterPro" id="IPR037925">
    <property type="entry name" value="FlgE/F/G-like"/>
</dbReference>
<evidence type="ECO:0000256" key="1">
    <source>
        <dbReference type="ARBA" id="ARBA00004117"/>
    </source>
</evidence>
<evidence type="ECO:0000313" key="10">
    <source>
        <dbReference type="EMBL" id="UZE97685.1"/>
    </source>
</evidence>
<evidence type="ECO:0000256" key="2">
    <source>
        <dbReference type="ARBA" id="ARBA00009677"/>
    </source>
</evidence>
<gene>
    <name evidence="10" type="primary">flgF</name>
    <name evidence="10" type="ORF">NKI27_08105</name>
</gene>
<evidence type="ECO:0000256" key="3">
    <source>
        <dbReference type="ARBA" id="ARBA00023143"/>
    </source>
</evidence>
<dbReference type="InterPro" id="IPR020013">
    <property type="entry name" value="Flagellar_FlgE/F/G"/>
</dbReference>
<evidence type="ECO:0000259" key="7">
    <source>
        <dbReference type="Pfam" id="PF00460"/>
    </source>
</evidence>
<feature type="domain" description="Flagellar hook protein FlgE/F/G-like D1" evidence="9">
    <location>
        <begin position="81"/>
        <end position="146"/>
    </location>
</feature>
<dbReference type="NCBIfam" id="TIGR03506">
    <property type="entry name" value="FlgEFG_subfam"/>
    <property type="match status" value="1"/>
</dbReference>
<dbReference type="Proteomes" id="UP001163739">
    <property type="component" value="Chromosome"/>
</dbReference>
<dbReference type="EMBL" id="CP100390">
    <property type="protein sequence ID" value="UZE97685.1"/>
    <property type="molecule type" value="Genomic_DNA"/>
</dbReference>
<comment type="subcellular location">
    <subcellularLocation>
        <location evidence="1 6">Bacterial flagellum basal body</location>
    </subcellularLocation>
</comment>
<dbReference type="PANTHER" id="PTHR30435:SF18">
    <property type="entry name" value="FLAGELLAR BASAL-BODY ROD PROTEIN FLGF"/>
    <property type="match status" value="1"/>
</dbReference>
<evidence type="ECO:0000259" key="9">
    <source>
        <dbReference type="Pfam" id="PF22692"/>
    </source>
</evidence>
<dbReference type="Pfam" id="PF00460">
    <property type="entry name" value="Flg_bb_rod"/>
    <property type="match status" value="1"/>
</dbReference>
<dbReference type="NCBIfam" id="TIGR02490">
    <property type="entry name" value="flgF"/>
    <property type="match status" value="1"/>
</dbReference>
<dbReference type="InterPro" id="IPR012836">
    <property type="entry name" value="FlgF"/>
</dbReference>
<comment type="similarity">
    <text evidence="2 6">Belongs to the flagella basal body rod proteins family.</text>
</comment>
<dbReference type="RefSeq" id="WP_265049161.1">
    <property type="nucleotide sequence ID" value="NZ_CP100390.1"/>
</dbReference>
<keyword evidence="10" id="KW-0282">Flagellum</keyword>
<dbReference type="Pfam" id="PF06429">
    <property type="entry name" value="Flg_bbr_C"/>
    <property type="match status" value="1"/>
</dbReference>
<protein>
    <recommendedName>
        <fullName evidence="5 6">Flagellar basal-body rod protein FlgF</fullName>
    </recommendedName>
</protein>
<dbReference type="InterPro" id="IPR001444">
    <property type="entry name" value="Flag_bb_rod_N"/>
</dbReference>
<dbReference type="InterPro" id="IPR053967">
    <property type="entry name" value="LlgE_F_G-like_D1"/>
</dbReference>
<comment type="subunit">
    <text evidence="4 6">The basal body constitutes a major portion of the flagellar organelle and consists of five rings (E,L,P,S, and M) mounted on a central rod. The rod consists of about 26 subunits of FlgG in the distal portion, and FlgB, FlgC and FlgF are thought to build up the proximal portion of the rod with about 6 subunits each.</text>
</comment>
<keyword evidence="10" id="KW-0969">Cilium</keyword>
<organism evidence="10 11">
    <name type="scientific">Alkalimarinus alittae</name>
    <dbReference type="NCBI Taxonomy" id="2961619"/>
    <lineage>
        <taxon>Bacteria</taxon>
        <taxon>Pseudomonadati</taxon>
        <taxon>Pseudomonadota</taxon>
        <taxon>Gammaproteobacteria</taxon>
        <taxon>Alteromonadales</taxon>
        <taxon>Alteromonadaceae</taxon>
        <taxon>Alkalimarinus</taxon>
    </lineage>
</organism>
<dbReference type="Pfam" id="PF22692">
    <property type="entry name" value="LlgE_F_G_D1"/>
    <property type="match status" value="1"/>
</dbReference>
<dbReference type="NCBIfam" id="NF009280">
    <property type="entry name" value="PRK12640.1"/>
    <property type="match status" value="1"/>
</dbReference>
<dbReference type="PANTHER" id="PTHR30435">
    <property type="entry name" value="FLAGELLAR PROTEIN"/>
    <property type="match status" value="1"/>
</dbReference>
<proteinExistence type="inferred from homology"/>
<evidence type="ECO:0000256" key="6">
    <source>
        <dbReference type="RuleBase" id="RU362116"/>
    </source>
</evidence>
<feature type="domain" description="Flagellar basal body rod protein N-terminal" evidence="7">
    <location>
        <begin position="5"/>
        <end position="35"/>
    </location>
</feature>
<feature type="domain" description="Flagellar basal-body/hook protein C-terminal" evidence="8">
    <location>
        <begin position="199"/>
        <end position="243"/>
    </location>
</feature>
<accession>A0ABY6N6D0</accession>
<evidence type="ECO:0000256" key="4">
    <source>
        <dbReference type="ARBA" id="ARBA00038560"/>
    </source>
</evidence>
<keyword evidence="11" id="KW-1185">Reference proteome</keyword>
<name>A0ABY6N6D0_9ALTE</name>
<sequence>MDKALYISMSGAKQSMLAQQAHSNNLANVNTTGFKNDFAQARSMPVYGEHHPTRAYAMTERPGTNFQQGPLNETGRELDVAIKGEGWIAVQAPDGSEAYTRAGDLQTDSNGILRTGSGLAVLGNGGPVAIPPSAKMEIGADGTISVIPLGQPADAIAEIDRIKLVNPENDQIEKGLDGLVRVKEGNPPADLDGTVRLESGFLEASNVNAVESLTEILSLARQYELHVKVMSTADKNSEAAARLLQIS</sequence>
<evidence type="ECO:0000259" key="8">
    <source>
        <dbReference type="Pfam" id="PF06429"/>
    </source>
</evidence>
<dbReference type="SUPFAM" id="SSF117143">
    <property type="entry name" value="Flagellar hook protein flgE"/>
    <property type="match status" value="1"/>
</dbReference>
<evidence type="ECO:0000313" key="11">
    <source>
        <dbReference type="Proteomes" id="UP001163739"/>
    </source>
</evidence>
<keyword evidence="3 6" id="KW-0975">Bacterial flagellum</keyword>
<evidence type="ECO:0000256" key="5">
    <source>
        <dbReference type="ARBA" id="ARBA00040228"/>
    </source>
</evidence>